<name>A0A370U4U8_9GAMM</name>
<dbReference type="RefSeq" id="WP_115469492.1">
    <property type="nucleotide sequence ID" value="NZ_QKRA01000014.1"/>
</dbReference>
<evidence type="ECO:0000256" key="7">
    <source>
        <dbReference type="ARBA" id="ARBA00022842"/>
    </source>
</evidence>
<evidence type="ECO:0000256" key="1">
    <source>
        <dbReference type="ARBA" id="ARBA00004970"/>
    </source>
</evidence>
<sequence>MTLAIFDLDGTLLSGDSDYNWGQFLVEKGLVDVDVYKEANDRFFAQYQSGELDIYEYLRFSLEPLTRFNKDERDTLHQEFMTQKVRPMMQEEATKLLKHHRDQGHFLLLITATNQFVTGPIAEELGMDHIIAPIPEIIDGQYTGKVVGVPSFQEGKVTRLNDWLAETGHSMEGSYFYSDSRNDLPLLELVSHPVAVDADPVLTDIAKERGWPHISLRGNSM</sequence>
<dbReference type="EC" id="3.1.3.15" evidence="3"/>
<evidence type="ECO:0000256" key="4">
    <source>
        <dbReference type="ARBA" id="ARBA00021697"/>
    </source>
</evidence>
<comment type="catalytic activity">
    <reaction evidence="9">
        <text>L-histidinol phosphate + H2O = L-histidinol + phosphate</text>
        <dbReference type="Rhea" id="RHEA:14465"/>
        <dbReference type="ChEBI" id="CHEBI:15377"/>
        <dbReference type="ChEBI" id="CHEBI:43474"/>
        <dbReference type="ChEBI" id="CHEBI:57699"/>
        <dbReference type="ChEBI" id="CHEBI:57980"/>
        <dbReference type="EC" id="3.1.3.15"/>
    </reaction>
    <physiologicalReaction direction="left-to-right" evidence="9">
        <dbReference type="Rhea" id="RHEA:14466"/>
    </physiologicalReaction>
</comment>
<dbReference type="Gene3D" id="3.40.50.1000">
    <property type="entry name" value="HAD superfamily/HAD-like"/>
    <property type="match status" value="1"/>
</dbReference>
<evidence type="ECO:0000256" key="5">
    <source>
        <dbReference type="ARBA" id="ARBA00022723"/>
    </source>
</evidence>
<dbReference type="InterPro" id="IPR050582">
    <property type="entry name" value="HAD-like_SerB"/>
</dbReference>
<dbReference type="NCBIfam" id="TIGR01490">
    <property type="entry name" value="HAD-SF-IB-hyp1"/>
    <property type="match status" value="1"/>
</dbReference>
<dbReference type="OrthoDB" id="9784466at2"/>
<evidence type="ECO:0000256" key="10">
    <source>
        <dbReference type="ARBA" id="ARBA00053547"/>
    </source>
</evidence>
<dbReference type="NCBIfam" id="TIGR01488">
    <property type="entry name" value="HAD-SF-IB"/>
    <property type="match status" value="1"/>
</dbReference>
<dbReference type="Gene3D" id="1.20.1440.100">
    <property type="entry name" value="SG protein - dephosphorylation function"/>
    <property type="match status" value="1"/>
</dbReference>
<evidence type="ECO:0000313" key="12">
    <source>
        <dbReference type="Proteomes" id="UP000254326"/>
    </source>
</evidence>
<dbReference type="PANTHER" id="PTHR43344">
    <property type="entry name" value="PHOSPHOSERINE PHOSPHATASE"/>
    <property type="match status" value="1"/>
</dbReference>
<dbReference type="GO" id="GO:0046872">
    <property type="term" value="F:metal ion binding"/>
    <property type="evidence" value="ECO:0007669"/>
    <property type="project" value="UniProtKB-KW"/>
</dbReference>
<dbReference type="InterPro" id="IPR023214">
    <property type="entry name" value="HAD_sf"/>
</dbReference>
<gene>
    <name evidence="11" type="ORF">DN730_17840</name>
</gene>
<evidence type="ECO:0000313" key="11">
    <source>
        <dbReference type="EMBL" id="RDL42805.1"/>
    </source>
</evidence>
<comment type="function">
    <text evidence="10">Catalyzes the dephosphorylation of histidinol-phosphate to histidinol, the direct precursor of histidine.</text>
</comment>
<dbReference type="Proteomes" id="UP000254326">
    <property type="component" value="Unassembled WGS sequence"/>
</dbReference>
<comment type="similarity">
    <text evidence="2">Belongs to the HAD-like hydrolase superfamily. SerB family.</text>
</comment>
<dbReference type="CDD" id="cd02612">
    <property type="entry name" value="HAD_PGPPase"/>
    <property type="match status" value="1"/>
</dbReference>
<dbReference type="PANTHER" id="PTHR43344:SF13">
    <property type="entry name" value="PHOSPHATASE RV3661-RELATED"/>
    <property type="match status" value="1"/>
</dbReference>
<dbReference type="InterPro" id="IPR006385">
    <property type="entry name" value="HAD_hydro_SerB1"/>
</dbReference>
<dbReference type="EMBL" id="QKRA01000014">
    <property type="protein sequence ID" value="RDL42805.1"/>
    <property type="molecule type" value="Genomic_DNA"/>
</dbReference>
<comment type="pathway">
    <text evidence="1">Amino-acid biosynthesis; L-histidine biosynthesis; L-histidine from 5-phospho-alpha-D-ribose 1-diphosphate: step 8/9.</text>
</comment>
<dbReference type="InterPro" id="IPR036412">
    <property type="entry name" value="HAD-like_sf"/>
</dbReference>
<keyword evidence="12" id="KW-1185">Reference proteome</keyword>
<dbReference type="GO" id="GO:0004401">
    <property type="term" value="F:histidinol-phosphatase activity"/>
    <property type="evidence" value="ECO:0007669"/>
    <property type="project" value="UniProtKB-EC"/>
</dbReference>
<organism evidence="11 12">
    <name type="scientific">Marinomonas piezotolerans</name>
    <dbReference type="NCBI Taxonomy" id="2213058"/>
    <lineage>
        <taxon>Bacteria</taxon>
        <taxon>Pseudomonadati</taxon>
        <taxon>Pseudomonadota</taxon>
        <taxon>Gammaproteobacteria</taxon>
        <taxon>Oceanospirillales</taxon>
        <taxon>Oceanospirillaceae</taxon>
        <taxon>Marinomonas</taxon>
    </lineage>
</organism>
<accession>A0A370U4U8</accession>
<dbReference type="Pfam" id="PF12710">
    <property type="entry name" value="HAD"/>
    <property type="match status" value="1"/>
</dbReference>
<dbReference type="AlphaFoldDB" id="A0A370U4U8"/>
<protein>
    <recommendedName>
        <fullName evidence="4">Histidinol-phosphatase</fullName>
        <ecNumber evidence="3">3.1.3.15</ecNumber>
    </recommendedName>
    <alternativeName>
        <fullName evidence="8">Histidinol-phosphate phosphatase</fullName>
    </alternativeName>
</protein>
<dbReference type="SUPFAM" id="SSF56784">
    <property type="entry name" value="HAD-like"/>
    <property type="match status" value="1"/>
</dbReference>
<dbReference type="PROSITE" id="PS01228">
    <property type="entry name" value="COF_1"/>
    <property type="match status" value="1"/>
</dbReference>
<evidence type="ECO:0000256" key="9">
    <source>
        <dbReference type="ARBA" id="ARBA00052092"/>
    </source>
</evidence>
<keyword evidence="6 11" id="KW-0378">Hydrolase</keyword>
<evidence type="ECO:0000256" key="8">
    <source>
        <dbReference type="ARBA" id="ARBA00033209"/>
    </source>
</evidence>
<keyword evidence="7" id="KW-0460">Magnesium</keyword>
<proteinExistence type="inferred from homology"/>
<evidence type="ECO:0000256" key="3">
    <source>
        <dbReference type="ARBA" id="ARBA00013085"/>
    </source>
</evidence>
<evidence type="ECO:0000256" key="2">
    <source>
        <dbReference type="ARBA" id="ARBA00009184"/>
    </source>
</evidence>
<comment type="caution">
    <text evidence="11">The sequence shown here is derived from an EMBL/GenBank/DDBJ whole genome shotgun (WGS) entry which is preliminary data.</text>
</comment>
<keyword evidence="5" id="KW-0479">Metal-binding</keyword>
<reference evidence="11 12" key="1">
    <citation type="submission" date="2018-06" db="EMBL/GenBank/DDBJ databases">
        <title>Marinomonas sp. YLB-05 draft genome sequence.</title>
        <authorList>
            <person name="Yu L."/>
            <person name="Tang X."/>
        </authorList>
    </citation>
    <scope>NUCLEOTIDE SEQUENCE [LARGE SCALE GENOMIC DNA]</scope>
    <source>
        <strain evidence="11 12">YLB-05</strain>
    </source>
</reference>
<evidence type="ECO:0000256" key="6">
    <source>
        <dbReference type="ARBA" id="ARBA00022801"/>
    </source>
</evidence>
<dbReference type="FunFam" id="3.40.50.1000:FF:000025">
    <property type="entry name" value="HAD hydrolase, family IB"/>
    <property type="match status" value="1"/>
</dbReference>